<accession>A0A8S1T6I0</accession>
<protein>
    <submittedName>
        <fullName evidence="1">Uncharacterized protein</fullName>
    </submittedName>
</protein>
<gene>
    <name evidence="1" type="ORF">POCTA_138.1.T0180392</name>
</gene>
<name>A0A8S1T6I0_PAROT</name>
<keyword evidence="2" id="KW-1185">Reference proteome</keyword>
<dbReference type="AlphaFoldDB" id="A0A8S1T6I0"/>
<comment type="caution">
    <text evidence="1">The sequence shown here is derived from an EMBL/GenBank/DDBJ whole genome shotgun (WGS) entry which is preliminary data.</text>
</comment>
<dbReference type="OMA" id="TAEDWIL"/>
<organism evidence="1 2">
    <name type="scientific">Paramecium octaurelia</name>
    <dbReference type="NCBI Taxonomy" id="43137"/>
    <lineage>
        <taxon>Eukaryota</taxon>
        <taxon>Sar</taxon>
        <taxon>Alveolata</taxon>
        <taxon>Ciliophora</taxon>
        <taxon>Intramacronucleata</taxon>
        <taxon>Oligohymenophorea</taxon>
        <taxon>Peniculida</taxon>
        <taxon>Parameciidae</taxon>
        <taxon>Paramecium</taxon>
    </lineage>
</organism>
<evidence type="ECO:0000313" key="2">
    <source>
        <dbReference type="Proteomes" id="UP000683925"/>
    </source>
</evidence>
<dbReference type="Proteomes" id="UP000683925">
    <property type="component" value="Unassembled WGS sequence"/>
</dbReference>
<sequence>MIVAFIIFDHQKSAFMHCDLMSKIRLFTFQYGSIYFNNTINFIINQMFKPQMIENEKEFYCLNKHLQPCSMVLLDQKIEKKQRLWCNECLQNFQADSKIVGLKLIIQNIEEVIKKMQVPQMILLQNTVQKIKLCITSAQDLKTYFMKLFDSIIRTAEDWILNLQAQRQKFNQYSFYDELDDHINKQNRNFESHIKLINNINRSDNKVIKYLSLIQLEQRQIKLVIIL</sequence>
<reference evidence="1" key="1">
    <citation type="submission" date="2021-01" db="EMBL/GenBank/DDBJ databases">
        <authorList>
            <consortium name="Genoscope - CEA"/>
            <person name="William W."/>
        </authorList>
    </citation>
    <scope>NUCLEOTIDE SEQUENCE</scope>
</reference>
<dbReference type="EMBL" id="CAJJDP010000018">
    <property type="protein sequence ID" value="CAD8146604.1"/>
    <property type="molecule type" value="Genomic_DNA"/>
</dbReference>
<proteinExistence type="predicted"/>
<evidence type="ECO:0000313" key="1">
    <source>
        <dbReference type="EMBL" id="CAD8146604.1"/>
    </source>
</evidence>